<dbReference type="GO" id="GO:0004566">
    <property type="term" value="F:beta-glucuronidase activity"/>
    <property type="evidence" value="ECO:0007669"/>
    <property type="project" value="TreeGrafter"/>
</dbReference>
<gene>
    <name evidence="6" type="ORF">C3L33_05432</name>
</gene>
<dbReference type="SUPFAM" id="SSF51445">
    <property type="entry name" value="(Trans)glycosidases"/>
    <property type="match status" value="1"/>
</dbReference>
<organism evidence="6 7">
    <name type="scientific">Rhododendron williamsianum</name>
    <dbReference type="NCBI Taxonomy" id="262921"/>
    <lineage>
        <taxon>Eukaryota</taxon>
        <taxon>Viridiplantae</taxon>
        <taxon>Streptophyta</taxon>
        <taxon>Embryophyta</taxon>
        <taxon>Tracheophyta</taxon>
        <taxon>Spermatophyta</taxon>
        <taxon>Magnoliopsida</taxon>
        <taxon>eudicotyledons</taxon>
        <taxon>Gunneridae</taxon>
        <taxon>Pentapetalae</taxon>
        <taxon>asterids</taxon>
        <taxon>Ericales</taxon>
        <taxon>Ericaceae</taxon>
        <taxon>Ericoideae</taxon>
        <taxon>Rhodoreae</taxon>
        <taxon>Rhododendron</taxon>
    </lineage>
</organism>
<dbReference type="InterPro" id="IPR026992">
    <property type="entry name" value="DIOX_N"/>
</dbReference>
<evidence type="ECO:0000256" key="2">
    <source>
        <dbReference type="ARBA" id="ARBA00022723"/>
    </source>
</evidence>
<dbReference type="Pfam" id="PF14226">
    <property type="entry name" value="DIOX_N"/>
    <property type="match status" value="1"/>
</dbReference>
<feature type="non-terminal residue" evidence="6">
    <location>
        <position position="1"/>
    </location>
</feature>
<keyword evidence="7" id="KW-1185">Reference proteome</keyword>
<comment type="similarity">
    <text evidence="1">Belongs to the glycosyl hydrolase 79 family.</text>
</comment>
<keyword evidence="3" id="KW-0408">Iron</keyword>
<dbReference type="InterPro" id="IPR017853">
    <property type="entry name" value="GH"/>
</dbReference>
<accession>A0A6A4M7W4</accession>
<evidence type="ECO:0008006" key="8">
    <source>
        <dbReference type="Google" id="ProtNLM"/>
    </source>
</evidence>
<dbReference type="Proteomes" id="UP000428333">
    <property type="component" value="Linkage Group LG03"/>
</dbReference>
<dbReference type="Gene3D" id="3.20.20.80">
    <property type="entry name" value="Glycosidases"/>
    <property type="match status" value="1"/>
</dbReference>
<evidence type="ECO:0000259" key="4">
    <source>
        <dbReference type="Pfam" id="PF03171"/>
    </source>
</evidence>
<dbReference type="OrthoDB" id="288590at2759"/>
<feature type="domain" description="Non-haem dioxygenase N-terminal" evidence="5">
    <location>
        <begin position="143"/>
        <end position="251"/>
    </location>
</feature>
<dbReference type="Gene3D" id="2.60.120.330">
    <property type="entry name" value="B-lactam Antibiotic, Isopenicillin N Synthase, Chain"/>
    <property type="match status" value="2"/>
</dbReference>
<evidence type="ECO:0000313" key="7">
    <source>
        <dbReference type="Proteomes" id="UP000428333"/>
    </source>
</evidence>
<evidence type="ECO:0000313" key="6">
    <source>
        <dbReference type="EMBL" id="KAE9462648.1"/>
    </source>
</evidence>
<evidence type="ECO:0000256" key="1">
    <source>
        <dbReference type="ARBA" id="ARBA00009800"/>
    </source>
</evidence>
<keyword evidence="2" id="KW-0479">Metal-binding</keyword>
<evidence type="ECO:0000259" key="5">
    <source>
        <dbReference type="Pfam" id="PF14226"/>
    </source>
</evidence>
<dbReference type="AlphaFoldDB" id="A0A6A4M7W4"/>
<dbReference type="PANTHER" id="PTHR14363:SF17">
    <property type="entry name" value="HEPARANASE-LIKE PROTEIN 3"/>
    <property type="match status" value="1"/>
</dbReference>
<dbReference type="Pfam" id="PF03171">
    <property type="entry name" value="2OG-FeII_Oxy"/>
    <property type="match status" value="1"/>
</dbReference>
<dbReference type="EMBL" id="QEFC01000682">
    <property type="protein sequence ID" value="KAE9462648.1"/>
    <property type="molecule type" value="Genomic_DNA"/>
</dbReference>
<dbReference type="GO" id="GO:0009505">
    <property type="term" value="C:plant-type cell wall"/>
    <property type="evidence" value="ECO:0007669"/>
    <property type="project" value="TreeGrafter"/>
</dbReference>
<comment type="caution">
    <text evidence="6">The sequence shown here is derived from an EMBL/GenBank/DDBJ whole genome shotgun (WGS) entry which is preliminary data.</text>
</comment>
<dbReference type="PANTHER" id="PTHR14363">
    <property type="entry name" value="HEPARANASE-RELATED"/>
    <property type="match status" value="1"/>
</dbReference>
<dbReference type="InterPro" id="IPR027443">
    <property type="entry name" value="IPNS-like_sf"/>
</dbReference>
<proteinExistence type="inferred from homology"/>
<evidence type="ECO:0000256" key="3">
    <source>
        <dbReference type="ARBA" id="ARBA00023004"/>
    </source>
</evidence>
<reference evidence="6 7" key="1">
    <citation type="journal article" date="2019" name="Genome Biol. Evol.">
        <title>The Rhododendron genome and chromosomal organization provide insight into shared whole-genome duplications across the heath family (Ericaceae).</title>
        <authorList>
            <person name="Soza V.L."/>
            <person name="Lindsley D."/>
            <person name="Waalkes A."/>
            <person name="Ramage E."/>
            <person name="Patwardhan R.P."/>
            <person name="Burton J.N."/>
            <person name="Adey A."/>
            <person name="Kumar A."/>
            <person name="Qiu R."/>
            <person name="Shendure J."/>
            <person name="Hall B."/>
        </authorList>
    </citation>
    <scope>NUCLEOTIDE SEQUENCE [LARGE SCALE GENOMIC DNA]</scope>
    <source>
        <strain evidence="6">RSF 1966-606</strain>
    </source>
</reference>
<dbReference type="Pfam" id="PF03662">
    <property type="entry name" value="Glyco_hydro_79n"/>
    <property type="match status" value="1"/>
</dbReference>
<feature type="domain" description="Isopenicillin N synthase-like Fe(2+) 2OG dioxygenase" evidence="4">
    <location>
        <begin position="282"/>
        <end position="334"/>
    </location>
</feature>
<dbReference type="SUPFAM" id="SSF51197">
    <property type="entry name" value="Clavaminate synthase-like"/>
    <property type="match status" value="1"/>
</dbReference>
<sequence>MRYTVKKDYSIYGWELGNELSGSGVGVRVAADQYASDAISLQNVVLDIYKSNETRPLTIGPGGFFDENWFKEFADKTTNSVDVLTHHIYNLGPGVDEHLVEKIVDPSYLDGEADTFSKLQSTLKSSTTSATAWVDASPPPLPIPTIDISLLSLPSSGEEVEQLRSALSSWGCFQAIGHGIPDSYLDKVREVAKQFFSLPMEEKKKYSRGEKDGEGYGGDLVVSEKQVLDWSDRLTLKVLPEDERRPIFGQNSQLSSGHSKVIEFGRGCLSEPIWRSTRLTGRFNFYPPCPRPDQVLGLKPHSDRSGMTVLLQDREVEGLHVLKDNQWFRVPIIPMLLLSMSAIKCSRAGEEIGPAEGLIDEERPRLYRNVKNYGAINFQCFQRGEVAIDTVKI</sequence>
<dbReference type="InterPro" id="IPR005199">
    <property type="entry name" value="Glyco_hydro_79"/>
</dbReference>
<dbReference type="InterPro" id="IPR044861">
    <property type="entry name" value="IPNS-like_FE2OG_OXY"/>
</dbReference>
<name>A0A6A4M7W4_9ERIC</name>
<dbReference type="GO" id="GO:0046872">
    <property type="term" value="F:metal ion binding"/>
    <property type="evidence" value="ECO:0007669"/>
    <property type="project" value="UniProtKB-KW"/>
</dbReference>
<dbReference type="GO" id="GO:0016020">
    <property type="term" value="C:membrane"/>
    <property type="evidence" value="ECO:0007669"/>
    <property type="project" value="InterPro"/>
</dbReference>
<protein>
    <recommendedName>
        <fullName evidence="8">Fe2OG dioxygenase domain-containing protein</fullName>
    </recommendedName>
</protein>